<dbReference type="PANTHER" id="PTHR30388">
    <property type="entry name" value="ALDEHYDE OXIDOREDUCTASE MOLYBDENUM COFACTOR ASSEMBLY PROTEIN"/>
    <property type="match status" value="1"/>
</dbReference>
<reference evidence="3 4" key="1">
    <citation type="submission" date="2019-02" db="EMBL/GenBank/DDBJ databases">
        <title>Flavobacterium sp. RD-2-33 isolated from forest soil.</title>
        <authorList>
            <person name="Chaudhary D.K."/>
        </authorList>
    </citation>
    <scope>NUCLEOTIDE SEQUENCE [LARGE SCALE GENOMIC DNA]</scope>
    <source>
        <strain evidence="3 4">RD-2-33</strain>
    </source>
</reference>
<dbReference type="SUPFAM" id="SSF51735">
    <property type="entry name" value="NAD(P)-binding Rossmann-fold domains"/>
    <property type="match status" value="1"/>
</dbReference>
<dbReference type="EMBL" id="SJPE01000018">
    <property type="protein sequence ID" value="TBX65572.1"/>
    <property type="molecule type" value="Genomic_DNA"/>
</dbReference>
<feature type="domain" description="XdhC- CoxI" evidence="1">
    <location>
        <begin position="13"/>
        <end position="69"/>
    </location>
</feature>
<evidence type="ECO:0000259" key="2">
    <source>
        <dbReference type="Pfam" id="PF13478"/>
    </source>
</evidence>
<evidence type="ECO:0000313" key="4">
    <source>
        <dbReference type="Proteomes" id="UP000293300"/>
    </source>
</evidence>
<dbReference type="InterPro" id="IPR052698">
    <property type="entry name" value="MoCofactor_Util/Proc"/>
</dbReference>
<dbReference type="Gene3D" id="3.40.50.720">
    <property type="entry name" value="NAD(P)-binding Rossmann-like Domain"/>
    <property type="match status" value="1"/>
</dbReference>
<dbReference type="Proteomes" id="UP000293300">
    <property type="component" value="Unassembled WGS sequence"/>
</dbReference>
<protein>
    <submittedName>
        <fullName evidence="3">XdhC/CoxI family protein</fullName>
    </submittedName>
</protein>
<sequence length="303" mass="34144">MVIDFYKKVQQVLQEEKRLILMVVVANEGSSPGRKGFKMLVSQQQMYGTIGGGIMEHKLVEFAESLLDKPRFEPFIKHQIHDKSAPKDQSGMICSGQQTIAFYDMDSCFNSVIEEILSDKMVTIHYSNYGISTTAPQHPTWQFSETNGLVQKAYIVGGGHVGLALSEILSKLDFEIHLLDHRENLNTMEANHFVKTKKVIDFESIENHIPEGDNVYVVIMSFGYRTDDIIIRRLLGKKFKYIGMLGSAAKIKTLFKNLETDGFDKAALAKVYAPIGIDIKSETTYEIAVSVAAQLIKIRNQTR</sequence>
<keyword evidence="4" id="KW-1185">Reference proteome</keyword>
<comment type="caution">
    <text evidence="3">The sequence shown here is derived from an EMBL/GenBank/DDBJ whole genome shotgun (WGS) entry which is preliminary data.</text>
</comment>
<dbReference type="Pfam" id="PF13478">
    <property type="entry name" value="XdhC_C"/>
    <property type="match status" value="1"/>
</dbReference>
<feature type="domain" description="XdhC Rossmann" evidence="2">
    <location>
        <begin position="154"/>
        <end position="295"/>
    </location>
</feature>
<dbReference type="InterPro" id="IPR036291">
    <property type="entry name" value="NAD(P)-bd_dom_sf"/>
</dbReference>
<organism evidence="3 4">
    <name type="scientific">Flavobacterium silvisoli</name>
    <dbReference type="NCBI Taxonomy" id="2529433"/>
    <lineage>
        <taxon>Bacteria</taxon>
        <taxon>Pseudomonadati</taxon>
        <taxon>Bacteroidota</taxon>
        <taxon>Flavobacteriia</taxon>
        <taxon>Flavobacteriales</taxon>
        <taxon>Flavobacteriaceae</taxon>
        <taxon>Flavobacterium</taxon>
    </lineage>
</organism>
<evidence type="ECO:0000259" key="1">
    <source>
        <dbReference type="Pfam" id="PF02625"/>
    </source>
</evidence>
<gene>
    <name evidence="3" type="ORF">EZL74_11885</name>
</gene>
<name>A0A4Q9YQ51_9FLAO</name>
<dbReference type="InterPro" id="IPR003777">
    <property type="entry name" value="XdhC_CoxI"/>
</dbReference>
<dbReference type="PANTHER" id="PTHR30388:SF6">
    <property type="entry name" value="XANTHINE DEHYDROGENASE SUBUNIT A-RELATED"/>
    <property type="match status" value="1"/>
</dbReference>
<evidence type="ECO:0000313" key="3">
    <source>
        <dbReference type="EMBL" id="TBX65572.1"/>
    </source>
</evidence>
<dbReference type="OrthoDB" id="9773039at2"/>
<proteinExistence type="predicted"/>
<accession>A0A4Q9YQ51</accession>
<dbReference type="AlphaFoldDB" id="A0A4Q9YQ51"/>
<dbReference type="InterPro" id="IPR027051">
    <property type="entry name" value="XdhC_Rossmann_dom"/>
</dbReference>
<dbReference type="Pfam" id="PF02625">
    <property type="entry name" value="XdhC_CoxI"/>
    <property type="match status" value="1"/>
</dbReference>